<dbReference type="EMBL" id="VXIT01000008">
    <property type="protein sequence ID" value="KAA6410749.1"/>
    <property type="molecule type" value="Genomic_DNA"/>
</dbReference>
<feature type="signal peptide" evidence="1">
    <location>
        <begin position="1"/>
        <end position="20"/>
    </location>
</feature>
<evidence type="ECO:0000256" key="1">
    <source>
        <dbReference type="SAM" id="SignalP"/>
    </source>
</evidence>
<evidence type="ECO:0000313" key="3">
    <source>
        <dbReference type="Proteomes" id="UP000324767"/>
    </source>
</evidence>
<organism evidence="2 3">
    <name type="scientific">Lasallia pustulata</name>
    <dbReference type="NCBI Taxonomy" id="136370"/>
    <lineage>
        <taxon>Eukaryota</taxon>
        <taxon>Fungi</taxon>
        <taxon>Dikarya</taxon>
        <taxon>Ascomycota</taxon>
        <taxon>Pezizomycotina</taxon>
        <taxon>Lecanoromycetes</taxon>
        <taxon>OSLEUM clade</taxon>
        <taxon>Umbilicariomycetidae</taxon>
        <taxon>Umbilicariales</taxon>
        <taxon>Umbilicariaceae</taxon>
        <taxon>Lasallia</taxon>
    </lineage>
</organism>
<accession>A0A5M8PMK4</accession>
<keyword evidence="1" id="KW-0732">Signal</keyword>
<sequence length="177" mass="19100">MNLIFVLSFALVLLLPSLSAATLGSQSPFCENAPATETRPTFDRRTLTPNTLAPRRSHTVTWWAPGSQTHIIISETRRIAGDAAMNVLNDAYTYIVDRIEMLADGVISGGSWAYNQVGLALRATNANNHQTTWGVLSAAIDALMDYMGRTGFRGACTFAIHDGSNEVGIGALEATKR</sequence>
<dbReference type="OrthoDB" id="5294920at2759"/>
<gene>
    <name evidence="2" type="ORF">FRX48_05059</name>
</gene>
<reference evidence="2 3" key="1">
    <citation type="submission" date="2019-09" db="EMBL/GenBank/DDBJ databases">
        <title>The hologenome of the rock-dwelling lichen Lasallia pustulata.</title>
        <authorList>
            <person name="Greshake Tzovaras B."/>
            <person name="Segers F."/>
            <person name="Bicker A."/>
            <person name="Dal Grande F."/>
            <person name="Otte J."/>
            <person name="Hankeln T."/>
            <person name="Schmitt I."/>
            <person name="Ebersberger I."/>
        </authorList>
    </citation>
    <scope>NUCLEOTIDE SEQUENCE [LARGE SCALE GENOMIC DNA]</scope>
    <source>
        <strain evidence="2">A1-1</strain>
    </source>
</reference>
<dbReference type="Proteomes" id="UP000324767">
    <property type="component" value="Unassembled WGS sequence"/>
</dbReference>
<comment type="caution">
    <text evidence="2">The sequence shown here is derived from an EMBL/GenBank/DDBJ whole genome shotgun (WGS) entry which is preliminary data.</text>
</comment>
<evidence type="ECO:0000313" key="2">
    <source>
        <dbReference type="EMBL" id="KAA6410749.1"/>
    </source>
</evidence>
<proteinExistence type="predicted"/>
<name>A0A5M8PMK4_9LECA</name>
<feature type="chain" id="PRO_5024435443" evidence="1">
    <location>
        <begin position="21"/>
        <end position="177"/>
    </location>
</feature>
<protein>
    <submittedName>
        <fullName evidence="2">Uncharacterized protein</fullName>
    </submittedName>
</protein>
<dbReference type="AlphaFoldDB" id="A0A5M8PMK4"/>